<dbReference type="PANTHER" id="PTHR33434">
    <property type="entry name" value="DEGV DOMAIN-CONTAINING PROTEIN DR_1986-RELATED"/>
    <property type="match status" value="1"/>
</dbReference>
<dbReference type="GO" id="GO:0008289">
    <property type="term" value="F:lipid binding"/>
    <property type="evidence" value="ECO:0007669"/>
    <property type="project" value="UniProtKB-KW"/>
</dbReference>
<evidence type="ECO:0000256" key="1">
    <source>
        <dbReference type="ARBA" id="ARBA00023121"/>
    </source>
</evidence>
<dbReference type="Gene3D" id="3.40.50.10170">
    <property type="match status" value="1"/>
</dbReference>
<dbReference type="Proteomes" id="UP001139485">
    <property type="component" value="Unassembled WGS sequence"/>
</dbReference>
<dbReference type="Gene3D" id="3.30.1180.10">
    <property type="match status" value="1"/>
</dbReference>
<protein>
    <submittedName>
        <fullName evidence="2">DegV family protein</fullName>
    </submittedName>
</protein>
<dbReference type="AlphaFoldDB" id="A0A9X2IGC4"/>
<accession>A0A9X2IGC4</accession>
<dbReference type="SUPFAM" id="SSF82549">
    <property type="entry name" value="DAK1/DegV-like"/>
    <property type="match status" value="1"/>
</dbReference>
<dbReference type="EMBL" id="JAMOIL010000024">
    <property type="protein sequence ID" value="MCM0621878.1"/>
    <property type="molecule type" value="Genomic_DNA"/>
</dbReference>
<reference evidence="2" key="1">
    <citation type="submission" date="2022-05" db="EMBL/GenBank/DDBJ databases">
        <authorList>
            <person name="Tuo L."/>
        </authorList>
    </citation>
    <scope>NUCLEOTIDE SEQUENCE</scope>
    <source>
        <strain evidence="2">BSK12Z-4</strain>
    </source>
</reference>
<sequence>MGVAVVTDSTASLPGGLAAEHGLTVVPLTVVLGEEVLEEGPDGATPARLVEALGTRLPVSTSRPAPEALVARWERLVADGAEAIVAVHLSGEVSGTVESARLAARRVGVPVEVVDSRQVGPATGLAALAAADAASRGASVAEVAEAARACAARGTTLCYVDTLEHLRRGGRINTAAALLGGALAVKPLLTVTDGVVEPLERVRTASRALGRLEELTVDAALALGGPDTAVRVVVGHLAAPDRAVALLDRLTSRLAAELGDAFAGGWESEVTAALGAHTGPGMIAVGIAPA</sequence>
<name>A0A9X2IGC4_9ACTN</name>
<keyword evidence="1" id="KW-0446">Lipid-binding</keyword>
<comment type="caution">
    <text evidence="2">The sequence shown here is derived from an EMBL/GenBank/DDBJ whole genome shotgun (WGS) entry which is preliminary data.</text>
</comment>
<organism evidence="2 3">
    <name type="scientific">Nocardioides bruguierae</name>
    <dbReference type="NCBI Taxonomy" id="2945102"/>
    <lineage>
        <taxon>Bacteria</taxon>
        <taxon>Bacillati</taxon>
        <taxon>Actinomycetota</taxon>
        <taxon>Actinomycetes</taxon>
        <taxon>Propionibacteriales</taxon>
        <taxon>Nocardioidaceae</taxon>
        <taxon>Nocardioides</taxon>
    </lineage>
</organism>
<dbReference type="PROSITE" id="PS51482">
    <property type="entry name" value="DEGV"/>
    <property type="match status" value="1"/>
</dbReference>
<dbReference type="InterPro" id="IPR050270">
    <property type="entry name" value="DegV_domain_contain"/>
</dbReference>
<evidence type="ECO:0000313" key="2">
    <source>
        <dbReference type="EMBL" id="MCM0621878.1"/>
    </source>
</evidence>
<dbReference type="NCBIfam" id="TIGR00762">
    <property type="entry name" value="DegV"/>
    <property type="match status" value="1"/>
</dbReference>
<dbReference type="Pfam" id="PF02645">
    <property type="entry name" value="DegV"/>
    <property type="match status" value="1"/>
</dbReference>
<dbReference type="PANTHER" id="PTHR33434:SF2">
    <property type="entry name" value="FATTY ACID-BINDING PROTEIN TM_1468"/>
    <property type="match status" value="1"/>
</dbReference>
<dbReference type="RefSeq" id="WP_250828208.1">
    <property type="nucleotide sequence ID" value="NZ_JAMOIL010000024.1"/>
</dbReference>
<dbReference type="InterPro" id="IPR043168">
    <property type="entry name" value="DegV_C"/>
</dbReference>
<dbReference type="InterPro" id="IPR003797">
    <property type="entry name" value="DegV"/>
</dbReference>
<gene>
    <name evidence="2" type="ORF">M8330_16425</name>
</gene>
<evidence type="ECO:0000313" key="3">
    <source>
        <dbReference type="Proteomes" id="UP001139485"/>
    </source>
</evidence>
<keyword evidence="3" id="KW-1185">Reference proteome</keyword>
<proteinExistence type="predicted"/>